<reference evidence="2 3" key="1">
    <citation type="submission" date="2012-02" db="EMBL/GenBank/DDBJ databases">
        <title>Complete sequence of chromosome of Singulisphaera acidiphila DSM 18658.</title>
        <authorList>
            <consortium name="US DOE Joint Genome Institute (JGI-PGF)"/>
            <person name="Lucas S."/>
            <person name="Copeland A."/>
            <person name="Lapidus A."/>
            <person name="Glavina del Rio T."/>
            <person name="Dalin E."/>
            <person name="Tice H."/>
            <person name="Bruce D."/>
            <person name="Goodwin L."/>
            <person name="Pitluck S."/>
            <person name="Peters L."/>
            <person name="Ovchinnikova G."/>
            <person name="Chertkov O."/>
            <person name="Kyrpides N."/>
            <person name="Mavromatis K."/>
            <person name="Ivanova N."/>
            <person name="Brettin T."/>
            <person name="Detter J.C."/>
            <person name="Han C."/>
            <person name="Larimer F."/>
            <person name="Land M."/>
            <person name="Hauser L."/>
            <person name="Markowitz V."/>
            <person name="Cheng J.-F."/>
            <person name="Hugenholtz P."/>
            <person name="Woyke T."/>
            <person name="Wu D."/>
            <person name="Tindall B."/>
            <person name="Pomrenke H."/>
            <person name="Brambilla E."/>
            <person name="Klenk H.-P."/>
            <person name="Eisen J.A."/>
        </authorList>
    </citation>
    <scope>NUCLEOTIDE SEQUENCE [LARGE SCALE GENOMIC DNA]</scope>
    <source>
        <strain evidence="3">ATCC BAA-1392 / DSM 18658 / VKM B-2454 / MOB10</strain>
    </source>
</reference>
<evidence type="ECO:0000313" key="3">
    <source>
        <dbReference type="Proteomes" id="UP000010798"/>
    </source>
</evidence>
<name>L0D930_SINAD</name>
<dbReference type="STRING" id="886293.Sinac_1373"/>
<proteinExistence type="predicted"/>
<dbReference type="InterPro" id="IPR029058">
    <property type="entry name" value="AB_hydrolase_fold"/>
</dbReference>
<protein>
    <submittedName>
        <fullName evidence="2">PhoPQ-activated pathogenicity-related protein</fullName>
    </submittedName>
</protein>
<dbReference type="PIRSF" id="PIRSF014728">
    <property type="entry name" value="PqaA"/>
    <property type="match status" value="1"/>
</dbReference>
<accession>L0D930</accession>
<dbReference type="InterPro" id="IPR009199">
    <property type="entry name" value="PhoPQ-act_pathogen-rel_PqaA"/>
</dbReference>
<dbReference type="PANTHER" id="PTHR31497">
    <property type="entry name" value="AUTOCRINE PROLIFERATION REPRESSOR PROTEIN A"/>
    <property type="match status" value="1"/>
</dbReference>
<dbReference type="RefSeq" id="WP_015244931.1">
    <property type="nucleotide sequence ID" value="NC_019892.1"/>
</dbReference>
<keyword evidence="1" id="KW-0732">Signal</keyword>
<dbReference type="OrthoDB" id="8950502at2"/>
<feature type="signal peptide" evidence="1">
    <location>
        <begin position="1"/>
        <end position="27"/>
    </location>
</feature>
<organism evidence="2 3">
    <name type="scientific">Singulisphaera acidiphila (strain ATCC BAA-1392 / DSM 18658 / VKM B-2454 / MOB10)</name>
    <dbReference type="NCBI Taxonomy" id="886293"/>
    <lineage>
        <taxon>Bacteria</taxon>
        <taxon>Pseudomonadati</taxon>
        <taxon>Planctomycetota</taxon>
        <taxon>Planctomycetia</taxon>
        <taxon>Isosphaerales</taxon>
        <taxon>Isosphaeraceae</taxon>
        <taxon>Singulisphaera</taxon>
    </lineage>
</organism>
<dbReference type="Gene3D" id="3.40.50.1820">
    <property type="entry name" value="alpha/beta hydrolase"/>
    <property type="match status" value="1"/>
</dbReference>
<dbReference type="Proteomes" id="UP000010798">
    <property type="component" value="Chromosome"/>
</dbReference>
<dbReference type="Pfam" id="PF10142">
    <property type="entry name" value="PhoPQ_related"/>
    <property type="match status" value="1"/>
</dbReference>
<feature type="chain" id="PRO_5003940683" evidence="1">
    <location>
        <begin position="28"/>
        <end position="438"/>
    </location>
</feature>
<sequence length="438" mass="48713">MSMMQRGLLSSFLTLAFAVSWALPARAGLDDYVKKADPAFAWTFVSSKTTDGTTVHWVKMTSQVWQGITWSHNLSIIEPKELAYPDAAVLFITGGKVGDGPRDGDLLTGLAIAKACQARVIVLPQVPNQPLLGGKNEDTLIAETFVRYLETKDEEWPLLFPMVKSAVRAMDAAQEFAKDKGKPITRFVVTGASKRGWTTWLTGASDPRVKAIAPMVIPTLNLDAQNKHQLENFGGKFSEQIQDYTDRGLIGRESRPNAKELLAMVDPFTYRSRLTLPKLQINGTNDPYWTLDSLNLYWDELVGPKWVVYLPNAGHGLDQNRHYAMSAIGALFRHTIGDKPFPKFSWKHDDHEGAMRLVVDAVPAPKSALVWEAASDSLDFRKSKWSSTALEPKETMTIDKASPANGNVAFFADLEFEIDGFPYHLSTQIRQTNVQPSQ</sequence>
<dbReference type="eggNOG" id="COG4287">
    <property type="taxonomic scope" value="Bacteria"/>
</dbReference>
<dbReference type="SUPFAM" id="SSF53474">
    <property type="entry name" value="alpha/beta-Hydrolases"/>
    <property type="match status" value="1"/>
</dbReference>
<dbReference type="PANTHER" id="PTHR31497:SF0">
    <property type="entry name" value="AUTOCRINE PROLIFERATION REPRESSOR PROTEIN A"/>
    <property type="match status" value="1"/>
</dbReference>
<gene>
    <name evidence="2" type="ordered locus">Sinac_1373</name>
</gene>
<dbReference type="AlphaFoldDB" id="L0D930"/>
<evidence type="ECO:0000313" key="2">
    <source>
        <dbReference type="EMBL" id="AGA25757.1"/>
    </source>
</evidence>
<dbReference type="HOGENOM" id="CLU_036488_1_0_0"/>
<dbReference type="EMBL" id="CP003364">
    <property type="protein sequence ID" value="AGA25757.1"/>
    <property type="molecule type" value="Genomic_DNA"/>
</dbReference>
<dbReference type="KEGG" id="saci:Sinac_1373"/>
<evidence type="ECO:0000256" key="1">
    <source>
        <dbReference type="SAM" id="SignalP"/>
    </source>
</evidence>
<keyword evidence="3" id="KW-1185">Reference proteome</keyword>